<dbReference type="PRINTS" id="PR00419">
    <property type="entry name" value="ADXRDTASE"/>
</dbReference>
<evidence type="ECO:0000313" key="10">
    <source>
        <dbReference type="Proteomes" id="UP000050794"/>
    </source>
</evidence>
<evidence type="ECO:0000256" key="3">
    <source>
        <dbReference type="ARBA" id="ARBA00005995"/>
    </source>
</evidence>
<keyword evidence="6" id="KW-0274">FAD</keyword>
<evidence type="ECO:0000256" key="2">
    <source>
        <dbReference type="ARBA" id="ARBA00004496"/>
    </source>
</evidence>
<dbReference type="GO" id="GO:0005737">
    <property type="term" value="C:cytoplasm"/>
    <property type="evidence" value="ECO:0007669"/>
    <property type="project" value="UniProtKB-SubCell"/>
</dbReference>
<dbReference type="AlphaFoldDB" id="A0A183TXU8"/>
<keyword evidence="7" id="KW-0560">Oxidoreductase</keyword>
<dbReference type="InterPro" id="IPR036188">
    <property type="entry name" value="FAD/NAD-bd_sf"/>
</dbReference>
<sequence>PNETSIAIIGAGFAGLSAARRLKELGFEDVTVYEGSDRIGGRVLYEKLGNGYIQHGAEYINGRSNPIYEIAEKLGIISQLVNDTDAISDDQYKTGKCRLNASLVDEFSRFVVPLEENYYKLAERNNTGNITVGQLYRSDYKNFVEGKKEDQKIFNALSRFYVSYYEGEWATRIDKFALRNLAQWDDYSGSNSGYSLKRDSFKEILDHISEGVPNEWIRLNSRVINIDYLGPKSRIQLTSGLVEKEFDYVIVTVSVGHLKKYARIMFTPPLPRKKREAIEKLGTFFGYDFAGFGHMQKLFLVYEEPFWNHSQSVIVPLRIDGCSGTKSDKFTEKLHTFQPLSWNPNVLFGWLSGDAPVIAGILNDDEIAEQVTNHFREMFGNDSIPKPKRIMSVVWFIKEEKAVWTSAFYVDADVDDAWKQWNNDDLFLGSYSYITPEAASLDTEVYARMAAPVTFRGRTKLLFAGEATHSRIYQTTVGAYLSGKREAERIARKRMKEVMDESTKKVVLQDDPLQSQYLFVTCRSLNGLRLIPSNESSSGMILTQAARGPGIDPRLNPDLLGLETQRWENELLPGASDLRSNNASDCILTDLAAVCDAHHATVREFLVRIAQTPAEWSSGMILASGARGPGIDHRLRPNLITLGTH</sequence>
<protein>
    <submittedName>
        <fullName evidence="11">Amino_oxidase domain-containing protein</fullName>
    </submittedName>
</protein>
<organism evidence="10 11">
    <name type="scientific">Toxocara canis</name>
    <name type="common">Canine roundworm</name>
    <dbReference type="NCBI Taxonomy" id="6265"/>
    <lineage>
        <taxon>Eukaryota</taxon>
        <taxon>Metazoa</taxon>
        <taxon>Ecdysozoa</taxon>
        <taxon>Nematoda</taxon>
        <taxon>Chromadorea</taxon>
        <taxon>Rhabditida</taxon>
        <taxon>Spirurina</taxon>
        <taxon>Ascaridomorpha</taxon>
        <taxon>Ascaridoidea</taxon>
        <taxon>Toxocaridae</taxon>
        <taxon>Toxocara</taxon>
    </lineage>
</organism>
<keyword evidence="5" id="KW-0285">Flavoprotein</keyword>
<dbReference type="EMBL" id="UYWY01000676">
    <property type="protein sequence ID" value="VDM25409.1"/>
    <property type="molecule type" value="Genomic_DNA"/>
</dbReference>
<comment type="subcellular location">
    <subcellularLocation>
        <location evidence="2">Cytoplasm</location>
    </subcellularLocation>
</comment>
<feature type="domain" description="Amine oxidase" evidence="8">
    <location>
        <begin position="13"/>
        <end position="490"/>
    </location>
</feature>
<dbReference type="SUPFAM" id="SSF51905">
    <property type="entry name" value="FAD/NAD(P)-binding domain"/>
    <property type="match status" value="1"/>
</dbReference>
<evidence type="ECO:0000259" key="8">
    <source>
        <dbReference type="Pfam" id="PF01593"/>
    </source>
</evidence>
<dbReference type="Pfam" id="PF01593">
    <property type="entry name" value="Amino_oxidase"/>
    <property type="match status" value="1"/>
</dbReference>
<dbReference type="InterPro" id="IPR002937">
    <property type="entry name" value="Amino_oxidase"/>
</dbReference>
<dbReference type="PANTHER" id="PTHR10742:SF405">
    <property type="entry name" value="PEROXISOMAL N(1)-ACETYL-SPERMINE_SPERMIDINE OXIDASE"/>
    <property type="match status" value="1"/>
</dbReference>
<keyword evidence="10" id="KW-1185">Reference proteome</keyword>
<evidence type="ECO:0000256" key="6">
    <source>
        <dbReference type="ARBA" id="ARBA00022827"/>
    </source>
</evidence>
<evidence type="ECO:0000256" key="5">
    <source>
        <dbReference type="ARBA" id="ARBA00022630"/>
    </source>
</evidence>
<evidence type="ECO:0000256" key="4">
    <source>
        <dbReference type="ARBA" id="ARBA00022490"/>
    </source>
</evidence>
<dbReference type="PANTHER" id="PTHR10742">
    <property type="entry name" value="FLAVIN MONOAMINE OXIDASE"/>
    <property type="match status" value="1"/>
</dbReference>
<dbReference type="Gene3D" id="3.90.660.10">
    <property type="match status" value="1"/>
</dbReference>
<evidence type="ECO:0000256" key="1">
    <source>
        <dbReference type="ARBA" id="ARBA00001974"/>
    </source>
</evidence>
<keyword evidence="4" id="KW-0963">Cytoplasm</keyword>
<name>A0A183TXU8_TOXCA</name>
<evidence type="ECO:0000256" key="7">
    <source>
        <dbReference type="ARBA" id="ARBA00023002"/>
    </source>
</evidence>
<dbReference type="Proteomes" id="UP000050794">
    <property type="component" value="Unassembled WGS sequence"/>
</dbReference>
<comment type="cofactor">
    <cofactor evidence="1">
        <name>FAD</name>
        <dbReference type="ChEBI" id="CHEBI:57692"/>
    </cofactor>
</comment>
<evidence type="ECO:0000313" key="9">
    <source>
        <dbReference type="EMBL" id="VDM25409.1"/>
    </source>
</evidence>
<reference evidence="9 10" key="2">
    <citation type="submission" date="2018-11" db="EMBL/GenBank/DDBJ databases">
        <authorList>
            <consortium name="Pathogen Informatics"/>
        </authorList>
    </citation>
    <scope>NUCLEOTIDE SEQUENCE [LARGE SCALE GENOMIC DNA]</scope>
</reference>
<gene>
    <name evidence="9" type="ORF">TCNE_LOCUS1068</name>
</gene>
<dbReference type="GO" id="GO:0046592">
    <property type="term" value="F:polyamine oxidase activity"/>
    <property type="evidence" value="ECO:0007669"/>
    <property type="project" value="TreeGrafter"/>
</dbReference>
<comment type="similarity">
    <text evidence="3">Belongs to the flavin monoamine oxidase family.</text>
</comment>
<accession>A0A183TXU8</accession>
<dbReference type="InterPro" id="IPR050281">
    <property type="entry name" value="Flavin_monoamine_oxidase"/>
</dbReference>
<proteinExistence type="inferred from homology"/>
<dbReference type="WBParaSite" id="TCNE_0000106701-mRNA-1">
    <property type="protein sequence ID" value="TCNE_0000106701-mRNA-1"/>
    <property type="gene ID" value="TCNE_0000106701"/>
</dbReference>
<reference evidence="11" key="1">
    <citation type="submission" date="2016-06" db="UniProtKB">
        <authorList>
            <consortium name="WormBaseParasite"/>
        </authorList>
    </citation>
    <scope>IDENTIFICATION</scope>
</reference>
<dbReference type="SUPFAM" id="SSF54373">
    <property type="entry name" value="FAD-linked reductases, C-terminal domain"/>
    <property type="match status" value="1"/>
</dbReference>
<evidence type="ECO:0000313" key="11">
    <source>
        <dbReference type="WBParaSite" id="TCNE_0000106701-mRNA-1"/>
    </source>
</evidence>
<dbReference type="Gene3D" id="3.50.50.60">
    <property type="entry name" value="FAD/NAD(P)-binding domain"/>
    <property type="match status" value="2"/>
</dbReference>